<dbReference type="InterPro" id="IPR012341">
    <property type="entry name" value="6hp_glycosidase-like_sf"/>
</dbReference>
<dbReference type="SUPFAM" id="SSF81296">
    <property type="entry name" value="E set domains"/>
    <property type="match status" value="1"/>
</dbReference>
<evidence type="ECO:0000256" key="6">
    <source>
        <dbReference type="ARBA" id="ARBA00023326"/>
    </source>
</evidence>
<dbReference type="SUPFAM" id="SSF48208">
    <property type="entry name" value="Six-hairpin glycosidases"/>
    <property type="match status" value="1"/>
</dbReference>
<dbReference type="InterPro" id="IPR008928">
    <property type="entry name" value="6-hairpin_glycosidase_sf"/>
</dbReference>
<dbReference type="Gene3D" id="1.50.10.10">
    <property type="match status" value="1"/>
</dbReference>
<dbReference type="PANTHER" id="PTHR22298">
    <property type="entry name" value="ENDO-1,4-BETA-GLUCANASE"/>
    <property type="match status" value="1"/>
</dbReference>
<evidence type="ECO:0000313" key="10">
    <source>
        <dbReference type="EMBL" id="RGM04254.1"/>
    </source>
</evidence>
<protein>
    <submittedName>
        <fullName evidence="10">Endoglucanase</fullName>
    </submittedName>
    <submittedName>
        <fullName evidence="9">Glycosyl hydrolase family 9</fullName>
    </submittedName>
</protein>
<keyword evidence="3" id="KW-0136">Cellulose degradation</keyword>
<dbReference type="AlphaFoldDB" id="A0A174B312"/>
<feature type="domain" description="Cellulase Ig-like" evidence="8">
    <location>
        <begin position="2"/>
        <end position="81"/>
    </location>
</feature>
<sequence>MRVFVNHIGFDGTDYKTAVLELEQEAAEITAWLEADNVERHHGERYHVAVSGPERIPDWSEGCYYVLDFSDVRREGTYRLAGYADGKAFRSEIITVTGDFLNLRMVNASRAYLKGERSSGEWMKADRNVPFAGARKGTLDLHGGWYDATGDFGIHLTQLSHTAVYNPMQSLLPSYVCFDIADRMEKEELRDCRILKKELLDEAYWGADYAMRLHREGGGFIRSVDRGEAFSEEQRRSVDYEYFRFSGHEEDESYLAETIEEKHYETCMRSGAGLAAAVLASAARHNGASGEYPCGRYLQAAEESFQYMTEHNEQYSSDGTWNFLDQYCALAAAAELYETTGSEKYLEACRRFFRGMKDSAVSMEQGVWFTAREGELYFHPSDEGFPLIAMMKYGSLEPEEMRRKEAMDLVAQAFVHVLSISGKPFGYAAFTQKMGETETSRYFFPHDTKAAPWWQGENARIASLAAAALRFSWQKEAGEMSGALRKFAGHQLDWIMGCNPFDSCMIDGFGRNNIQYFFRNQYDFMNSPGGICNGITSREADDKGLEFIMAPTAECDDNWRWAEQWLPHACWYLNAMGWKLKRVK</sequence>
<name>A0A174B312_9FIRM</name>
<evidence type="ECO:0000313" key="12">
    <source>
        <dbReference type="Proteomes" id="UP000261257"/>
    </source>
</evidence>
<evidence type="ECO:0000259" key="7">
    <source>
        <dbReference type="Pfam" id="PF00759"/>
    </source>
</evidence>
<dbReference type="InterPro" id="IPR013783">
    <property type="entry name" value="Ig-like_fold"/>
</dbReference>
<dbReference type="RefSeq" id="WP_055653843.1">
    <property type="nucleotide sequence ID" value="NZ_CABIXC010000003.1"/>
</dbReference>
<keyword evidence="2 9" id="KW-0378">Hydrolase</keyword>
<comment type="similarity">
    <text evidence="1">Belongs to the glycosyl hydrolase 9 (cellulase E) family.</text>
</comment>
<evidence type="ECO:0000256" key="2">
    <source>
        <dbReference type="ARBA" id="ARBA00022801"/>
    </source>
</evidence>
<keyword evidence="5" id="KW-0326">Glycosidase</keyword>
<dbReference type="Proteomes" id="UP000095651">
    <property type="component" value="Unassembled WGS sequence"/>
</dbReference>
<organism evidence="9 11">
    <name type="scientific">Hungatella hathewayi</name>
    <dbReference type="NCBI Taxonomy" id="154046"/>
    <lineage>
        <taxon>Bacteria</taxon>
        <taxon>Bacillati</taxon>
        <taxon>Bacillota</taxon>
        <taxon>Clostridia</taxon>
        <taxon>Lachnospirales</taxon>
        <taxon>Lachnospiraceae</taxon>
        <taxon>Hungatella</taxon>
    </lineage>
</organism>
<proteinExistence type="inferred from homology"/>
<dbReference type="Gene3D" id="2.60.40.10">
    <property type="entry name" value="Immunoglobulins"/>
    <property type="match status" value="1"/>
</dbReference>
<dbReference type="GO" id="GO:0008810">
    <property type="term" value="F:cellulase activity"/>
    <property type="evidence" value="ECO:0007669"/>
    <property type="project" value="InterPro"/>
</dbReference>
<keyword evidence="4" id="KW-0119">Carbohydrate metabolism</keyword>
<gene>
    <name evidence="10" type="ORF">DXC39_12700</name>
    <name evidence="9" type="ORF">ERS852407_01438</name>
</gene>
<evidence type="ECO:0000313" key="11">
    <source>
        <dbReference type="Proteomes" id="UP000095651"/>
    </source>
</evidence>
<reference evidence="10 12" key="2">
    <citation type="submission" date="2018-08" db="EMBL/GenBank/DDBJ databases">
        <title>A genome reference for cultivated species of the human gut microbiota.</title>
        <authorList>
            <person name="Zou Y."/>
            <person name="Xue W."/>
            <person name="Luo G."/>
        </authorList>
    </citation>
    <scope>NUCLEOTIDE SEQUENCE [LARGE SCALE GENOMIC DNA]</scope>
    <source>
        <strain evidence="10 12">TF05-11AC</strain>
    </source>
</reference>
<evidence type="ECO:0000259" key="8">
    <source>
        <dbReference type="Pfam" id="PF02927"/>
    </source>
</evidence>
<dbReference type="Pfam" id="PF02927">
    <property type="entry name" value="CelD_N"/>
    <property type="match status" value="1"/>
</dbReference>
<dbReference type="GO" id="GO:0030245">
    <property type="term" value="P:cellulose catabolic process"/>
    <property type="evidence" value="ECO:0007669"/>
    <property type="project" value="UniProtKB-KW"/>
</dbReference>
<dbReference type="InterPro" id="IPR014756">
    <property type="entry name" value="Ig_E-set"/>
</dbReference>
<dbReference type="Pfam" id="PF00759">
    <property type="entry name" value="Glyco_hydro_9"/>
    <property type="match status" value="1"/>
</dbReference>
<evidence type="ECO:0000256" key="3">
    <source>
        <dbReference type="ARBA" id="ARBA00023001"/>
    </source>
</evidence>
<reference evidence="9 11" key="1">
    <citation type="submission" date="2015-09" db="EMBL/GenBank/DDBJ databases">
        <authorList>
            <consortium name="Pathogen Informatics"/>
        </authorList>
    </citation>
    <scope>NUCLEOTIDE SEQUENCE [LARGE SCALE GENOMIC DNA]</scope>
    <source>
        <strain evidence="9 11">2789STDY5608850</strain>
    </source>
</reference>
<keyword evidence="6" id="KW-0624">Polysaccharide degradation</keyword>
<accession>A0A174B312</accession>
<dbReference type="InterPro" id="IPR001701">
    <property type="entry name" value="Glyco_hydro_9"/>
</dbReference>
<dbReference type="EMBL" id="CYZE01000003">
    <property type="protein sequence ID" value="CUN94008.1"/>
    <property type="molecule type" value="Genomic_DNA"/>
</dbReference>
<evidence type="ECO:0000256" key="4">
    <source>
        <dbReference type="ARBA" id="ARBA00023277"/>
    </source>
</evidence>
<evidence type="ECO:0000256" key="1">
    <source>
        <dbReference type="ARBA" id="ARBA00007072"/>
    </source>
</evidence>
<dbReference type="EMBL" id="QSSQ01000010">
    <property type="protein sequence ID" value="RGM04254.1"/>
    <property type="molecule type" value="Genomic_DNA"/>
</dbReference>
<dbReference type="InterPro" id="IPR004197">
    <property type="entry name" value="Cellulase_Ig-like"/>
</dbReference>
<dbReference type="Proteomes" id="UP000261257">
    <property type="component" value="Unassembled WGS sequence"/>
</dbReference>
<evidence type="ECO:0000256" key="5">
    <source>
        <dbReference type="ARBA" id="ARBA00023295"/>
    </source>
</evidence>
<evidence type="ECO:0000313" key="9">
    <source>
        <dbReference type="EMBL" id="CUN94008.1"/>
    </source>
</evidence>
<feature type="domain" description="Glycoside hydrolase family 9" evidence="7">
    <location>
        <begin position="134"/>
        <end position="517"/>
    </location>
</feature>